<evidence type="ECO:0000256" key="1">
    <source>
        <dbReference type="SAM" id="Phobius"/>
    </source>
</evidence>
<protein>
    <submittedName>
        <fullName evidence="2">Uncharacterized protein</fullName>
    </submittedName>
</protein>
<feature type="transmembrane region" description="Helical" evidence="1">
    <location>
        <begin position="30"/>
        <end position="48"/>
    </location>
</feature>
<sequence length="96" mass="10326">MTPTLQQLRACAADVATPSALALPKSPACLLPQLILTSFGLFWFMLLAKKEIKFGWRMVTGSKIRFIGSAIGTVRGVGGEGIFVTIFPSSLDLLKN</sequence>
<gene>
    <name evidence="2" type="ORF">VNO80_19259</name>
</gene>
<keyword evidence="1" id="KW-1133">Transmembrane helix</keyword>
<keyword evidence="1" id="KW-0812">Transmembrane</keyword>
<evidence type="ECO:0000313" key="3">
    <source>
        <dbReference type="Proteomes" id="UP001374584"/>
    </source>
</evidence>
<proteinExistence type="predicted"/>
<name>A0AAN9QZL9_PHACN</name>
<comment type="caution">
    <text evidence="2">The sequence shown here is derived from an EMBL/GenBank/DDBJ whole genome shotgun (WGS) entry which is preliminary data.</text>
</comment>
<dbReference type="AlphaFoldDB" id="A0AAN9QZL9"/>
<dbReference type="Proteomes" id="UP001374584">
    <property type="component" value="Unassembled WGS sequence"/>
</dbReference>
<organism evidence="2 3">
    <name type="scientific">Phaseolus coccineus</name>
    <name type="common">Scarlet runner bean</name>
    <name type="synonym">Phaseolus multiflorus</name>
    <dbReference type="NCBI Taxonomy" id="3886"/>
    <lineage>
        <taxon>Eukaryota</taxon>
        <taxon>Viridiplantae</taxon>
        <taxon>Streptophyta</taxon>
        <taxon>Embryophyta</taxon>
        <taxon>Tracheophyta</taxon>
        <taxon>Spermatophyta</taxon>
        <taxon>Magnoliopsida</taxon>
        <taxon>eudicotyledons</taxon>
        <taxon>Gunneridae</taxon>
        <taxon>Pentapetalae</taxon>
        <taxon>rosids</taxon>
        <taxon>fabids</taxon>
        <taxon>Fabales</taxon>
        <taxon>Fabaceae</taxon>
        <taxon>Papilionoideae</taxon>
        <taxon>50 kb inversion clade</taxon>
        <taxon>NPAAA clade</taxon>
        <taxon>indigoferoid/millettioid clade</taxon>
        <taxon>Phaseoleae</taxon>
        <taxon>Phaseolus</taxon>
    </lineage>
</organism>
<reference evidence="2 3" key="1">
    <citation type="submission" date="2024-01" db="EMBL/GenBank/DDBJ databases">
        <title>The genomes of 5 underutilized Papilionoideae crops provide insights into root nodulation and disease resistanc.</title>
        <authorList>
            <person name="Jiang F."/>
        </authorList>
    </citation>
    <scope>NUCLEOTIDE SEQUENCE [LARGE SCALE GENOMIC DNA]</scope>
    <source>
        <strain evidence="2">JINMINGXINNONG_FW02</strain>
        <tissue evidence="2">Leaves</tissue>
    </source>
</reference>
<accession>A0AAN9QZL9</accession>
<keyword evidence="1" id="KW-0472">Membrane</keyword>
<dbReference type="EMBL" id="JAYMYR010000007">
    <property type="protein sequence ID" value="KAK7353807.1"/>
    <property type="molecule type" value="Genomic_DNA"/>
</dbReference>
<evidence type="ECO:0000313" key="2">
    <source>
        <dbReference type="EMBL" id="KAK7353807.1"/>
    </source>
</evidence>
<keyword evidence="3" id="KW-1185">Reference proteome</keyword>